<dbReference type="GO" id="GO:0097363">
    <property type="term" value="F:protein O-acetylglucosaminyltransferase activity"/>
    <property type="evidence" value="ECO:0007669"/>
    <property type="project" value="TreeGrafter"/>
</dbReference>
<dbReference type="RefSeq" id="WP_119834228.1">
    <property type="nucleotide sequence ID" value="NZ_QYUL01000006.1"/>
</dbReference>
<keyword evidence="2" id="KW-1185">Reference proteome</keyword>
<dbReference type="Gene3D" id="1.25.40.10">
    <property type="entry name" value="Tetratricopeptide repeat domain"/>
    <property type="match status" value="2"/>
</dbReference>
<dbReference type="SUPFAM" id="SSF48452">
    <property type="entry name" value="TPR-like"/>
    <property type="match status" value="1"/>
</dbReference>
<dbReference type="EMBL" id="QYUL01000006">
    <property type="protein sequence ID" value="RJF76878.1"/>
    <property type="molecule type" value="Genomic_DNA"/>
</dbReference>
<dbReference type="Pfam" id="PF14559">
    <property type="entry name" value="TPR_19"/>
    <property type="match status" value="1"/>
</dbReference>
<comment type="caution">
    <text evidence="1">The sequence shown here is derived from an EMBL/GenBank/DDBJ whole genome shotgun (WGS) entry which is preliminary data.</text>
</comment>
<sequence>MNRTDGVPNETIAPMTRRGEACRLQAEDAWRDGRLEDAVALFRQAIACLPDDGALRRRLANAWKAAERPEEARASYRVAIALEPACADLLRQSGNLLREQGMVAAALAAYRHALAVRLDIAALVQFRLALIAADDDDDAILSTCRAVLAIEPDRMAGWRDLADCLCRIEQLGAARAAYRRQERLCPGQAMVSHNIAVLDSILGLMAKGKGISS</sequence>
<organism evidence="1 2">
    <name type="scientific">Azospirillum cavernae</name>
    <dbReference type="NCBI Taxonomy" id="2320860"/>
    <lineage>
        <taxon>Bacteria</taxon>
        <taxon>Pseudomonadati</taxon>
        <taxon>Pseudomonadota</taxon>
        <taxon>Alphaproteobacteria</taxon>
        <taxon>Rhodospirillales</taxon>
        <taxon>Azospirillaceae</taxon>
        <taxon>Azospirillum</taxon>
    </lineage>
</organism>
<dbReference type="InterPro" id="IPR011990">
    <property type="entry name" value="TPR-like_helical_dom_sf"/>
</dbReference>
<proteinExistence type="predicted"/>
<accession>A0A418VL44</accession>
<dbReference type="OrthoDB" id="9800698at2"/>
<protein>
    <submittedName>
        <fullName evidence="1">Tetratricopeptide repeat protein</fullName>
    </submittedName>
</protein>
<gene>
    <name evidence="1" type="ORF">D3877_28790</name>
</gene>
<dbReference type="InterPro" id="IPR037919">
    <property type="entry name" value="OGT"/>
</dbReference>
<dbReference type="Proteomes" id="UP000283458">
    <property type="component" value="Unassembled WGS sequence"/>
</dbReference>
<reference evidence="1 2" key="1">
    <citation type="submission" date="2018-09" db="EMBL/GenBank/DDBJ databases">
        <authorList>
            <person name="Zhu H."/>
        </authorList>
    </citation>
    <scope>NUCLEOTIDE SEQUENCE [LARGE SCALE GENOMIC DNA]</scope>
    <source>
        <strain evidence="1 2">K2W22B-5</strain>
    </source>
</reference>
<dbReference type="SMART" id="SM00028">
    <property type="entry name" value="TPR"/>
    <property type="match status" value="4"/>
</dbReference>
<dbReference type="InterPro" id="IPR019734">
    <property type="entry name" value="TPR_rpt"/>
</dbReference>
<dbReference type="PANTHER" id="PTHR44366:SF1">
    <property type="entry name" value="UDP-N-ACETYLGLUCOSAMINE--PEPTIDE N-ACETYLGLUCOSAMINYLTRANSFERASE 110 KDA SUBUNIT"/>
    <property type="match status" value="1"/>
</dbReference>
<name>A0A418VL44_9PROT</name>
<dbReference type="AlphaFoldDB" id="A0A418VL44"/>
<evidence type="ECO:0000313" key="2">
    <source>
        <dbReference type="Proteomes" id="UP000283458"/>
    </source>
</evidence>
<dbReference type="GO" id="GO:0006493">
    <property type="term" value="P:protein O-linked glycosylation"/>
    <property type="evidence" value="ECO:0007669"/>
    <property type="project" value="InterPro"/>
</dbReference>
<dbReference type="PANTHER" id="PTHR44366">
    <property type="entry name" value="UDP-N-ACETYLGLUCOSAMINE--PEPTIDE N-ACETYLGLUCOSAMINYLTRANSFERASE 110 KDA SUBUNIT"/>
    <property type="match status" value="1"/>
</dbReference>
<evidence type="ECO:0000313" key="1">
    <source>
        <dbReference type="EMBL" id="RJF76878.1"/>
    </source>
</evidence>